<evidence type="ECO:0000256" key="9">
    <source>
        <dbReference type="RuleBase" id="RU363043"/>
    </source>
</evidence>
<evidence type="ECO:0000256" key="2">
    <source>
        <dbReference type="ARBA" id="ARBA00007069"/>
    </source>
</evidence>
<evidence type="ECO:0000256" key="6">
    <source>
        <dbReference type="ARBA" id="ARBA00022692"/>
    </source>
</evidence>
<evidence type="ECO:0000256" key="3">
    <source>
        <dbReference type="ARBA" id="ARBA00016864"/>
    </source>
</evidence>
<dbReference type="RefSeq" id="WP_381509107.1">
    <property type="nucleotide sequence ID" value="NZ_JBHUOM010000050.1"/>
</dbReference>
<evidence type="ECO:0000313" key="11">
    <source>
        <dbReference type="EMBL" id="MFD2938304.1"/>
    </source>
</evidence>
<keyword evidence="5 9" id="KW-1003">Cell membrane</keyword>
<organism evidence="11 12">
    <name type="scientific">Spirosoma flavum</name>
    <dbReference type="NCBI Taxonomy" id="2048557"/>
    <lineage>
        <taxon>Bacteria</taxon>
        <taxon>Pseudomonadati</taxon>
        <taxon>Bacteroidota</taxon>
        <taxon>Cytophagia</taxon>
        <taxon>Cytophagales</taxon>
        <taxon>Cytophagaceae</taxon>
        <taxon>Spirosoma</taxon>
    </lineage>
</organism>
<feature type="domain" description="ABC transmembrane type-1" evidence="10">
    <location>
        <begin position="68"/>
        <end position="273"/>
    </location>
</feature>
<feature type="transmembrane region" description="Helical" evidence="9">
    <location>
        <begin position="21"/>
        <end position="40"/>
    </location>
</feature>
<comment type="caution">
    <text evidence="11">The sequence shown here is derived from an EMBL/GenBank/DDBJ whole genome shotgun (WGS) entry which is preliminary data.</text>
</comment>
<evidence type="ECO:0000256" key="7">
    <source>
        <dbReference type="ARBA" id="ARBA00022989"/>
    </source>
</evidence>
<dbReference type="Pfam" id="PF00528">
    <property type="entry name" value="BPD_transp_1"/>
    <property type="match status" value="1"/>
</dbReference>
<dbReference type="Proteomes" id="UP001597512">
    <property type="component" value="Unassembled WGS sequence"/>
</dbReference>
<dbReference type="PANTHER" id="PTHR43470:SF5">
    <property type="entry name" value="PHOSPHATE TRANSPORT SYSTEM PERMEASE PROTEIN PSTA"/>
    <property type="match status" value="1"/>
</dbReference>
<reference evidence="12" key="1">
    <citation type="journal article" date="2019" name="Int. J. Syst. Evol. Microbiol.">
        <title>The Global Catalogue of Microorganisms (GCM) 10K type strain sequencing project: providing services to taxonomists for standard genome sequencing and annotation.</title>
        <authorList>
            <consortium name="The Broad Institute Genomics Platform"/>
            <consortium name="The Broad Institute Genome Sequencing Center for Infectious Disease"/>
            <person name="Wu L."/>
            <person name="Ma J."/>
        </authorList>
    </citation>
    <scope>NUCLEOTIDE SEQUENCE [LARGE SCALE GENOMIC DNA]</scope>
    <source>
        <strain evidence="12">KCTC 52490</strain>
    </source>
</reference>
<dbReference type="PROSITE" id="PS50928">
    <property type="entry name" value="ABC_TM1"/>
    <property type="match status" value="1"/>
</dbReference>
<dbReference type="InterPro" id="IPR000515">
    <property type="entry name" value="MetI-like"/>
</dbReference>
<dbReference type="InterPro" id="IPR035906">
    <property type="entry name" value="MetI-like_sf"/>
</dbReference>
<sequence length="286" mass="30522">MTNPISSVNRRNDWLFRGLGILATGLGLATLLLLLGALLWDGLQRLDGAFLTTGASRFAEKAGILPALVGTGWLMILTALLAIPVGVGAGVYLEEYGNNNRFAAFLEININNLAGVPSVIYGLLGLQVFSRGLHLGASFMAGALTLSLLILPVIIVSTREALKTVPASIREASYALGATRWQTIYQQVLPAAGSGVLTGIILALSRAIGETAPLIVLGAKVFVSTPHSPFDPYTVLPLQIYNWISRPQTAYFTNAAAAIIILLLITFLLNGMAIYLRNRWNHQANG</sequence>
<accession>A0ABW6AS67</accession>
<comment type="similarity">
    <text evidence="2 9">Belongs to the binding-protein-dependent transport system permease family. CysTW subfamily.</text>
</comment>
<keyword evidence="6 9" id="KW-0812">Transmembrane</keyword>
<evidence type="ECO:0000256" key="5">
    <source>
        <dbReference type="ARBA" id="ARBA00022475"/>
    </source>
</evidence>
<dbReference type="CDD" id="cd06261">
    <property type="entry name" value="TM_PBP2"/>
    <property type="match status" value="1"/>
</dbReference>
<gene>
    <name evidence="11" type="primary">pstA</name>
    <name evidence="11" type="ORF">ACFS25_31360</name>
</gene>
<dbReference type="Gene3D" id="1.10.3720.10">
    <property type="entry name" value="MetI-like"/>
    <property type="match status" value="1"/>
</dbReference>
<name>A0ABW6AS67_9BACT</name>
<evidence type="ECO:0000259" key="10">
    <source>
        <dbReference type="PROSITE" id="PS50928"/>
    </source>
</evidence>
<keyword evidence="8 9" id="KW-0472">Membrane</keyword>
<dbReference type="NCBIfam" id="TIGR00974">
    <property type="entry name" value="3a0107s02c"/>
    <property type="match status" value="1"/>
</dbReference>
<feature type="transmembrane region" description="Helical" evidence="9">
    <location>
        <begin position="188"/>
        <end position="208"/>
    </location>
</feature>
<dbReference type="PANTHER" id="PTHR43470">
    <property type="entry name" value="PHOSPHATE TRANSPORT SYSTEM PERMEASE PROTEIN PSTA-RELATED"/>
    <property type="match status" value="1"/>
</dbReference>
<comment type="subcellular location">
    <subcellularLocation>
        <location evidence="1 9">Cell membrane</location>
        <topology evidence="1 9">Multi-pass membrane protein</topology>
    </subcellularLocation>
</comment>
<feature type="transmembrane region" description="Helical" evidence="9">
    <location>
        <begin position="73"/>
        <end position="93"/>
    </location>
</feature>
<keyword evidence="4" id="KW-0813">Transport</keyword>
<dbReference type="InterPro" id="IPR005672">
    <property type="entry name" value="Phosphate_PstA"/>
</dbReference>
<dbReference type="EMBL" id="JBHUOM010000050">
    <property type="protein sequence ID" value="MFD2938304.1"/>
    <property type="molecule type" value="Genomic_DNA"/>
</dbReference>
<evidence type="ECO:0000256" key="1">
    <source>
        <dbReference type="ARBA" id="ARBA00004651"/>
    </source>
</evidence>
<evidence type="ECO:0000313" key="12">
    <source>
        <dbReference type="Proteomes" id="UP001597512"/>
    </source>
</evidence>
<feature type="transmembrane region" description="Helical" evidence="9">
    <location>
        <begin position="135"/>
        <end position="156"/>
    </location>
</feature>
<proteinExistence type="inferred from homology"/>
<feature type="transmembrane region" description="Helical" evidence="9">
    <location>
        <begin position="251"/>
        <end position="276"/>
    </location>
</feature>
<keyword evidence="12" id="KW-1185">Reference proteome</keyword>
<keyword evidence="7 9" id="KW-1133">Transmembrane helix</keyword>
<protein>
    <recommendedName>
        <fullName evidence="3 9">Phosphate transport system permease protein PstA</fullName>
    </recommendedName>
</protein>
<evidence type="ECO:0000256" key="4">
    <source>
        <dbReference type="ARBA" id="ARBA00022448"/>
    </source>
</evidence>
<dbReference type="SUPFAM" id="SSF161098">
    <property type="entry name" value="MetI-like"/>
    <property type="match status" value="1"/>
</dbReference>
<feature type="transmembrane region" description="Helical" evidence="9">
    <location>
        <begin position="105"/>
        <end position="129"/>
    </location>
</feature>
<evidence type="ECO:0000256" key="8">
    <source>
        <dbReference type="ARBA" id="ARBA00023136"/>
    </source>
</evidence>